<name>A0AAI9MT21_MORMO</name>
<dbReference type="Pfam" id="PF01928">
    <property type="entry name" value="CYTH"/>
    <property type="match status" value="1"/>
</dbReference>
<dbReference type="InterPro" id="IPR033469">
    <property type="entry name" value="CYTH-like_dom_sf"/>
</dbReference>
<dbReference type="PANTHER" id="PTHR39569">
    <property type="entry name" value="INORGANIC TRIPHOSPHATASE"/>
    <property type="match status" value="1"/>
</dbReference>
<proteinExistence type="predicted"/>
<comment type="caution">
    <text evidence="2">The sequence shown here is derived from an EMBL/GenBank/DDBJ whole genome shotgun (WGS) entry which is preliminary data.</text>
</comment>
<organism evidence="2">
    <name type="scientific">Morganella morganii</name>
    <name type="common">Proteus morganii</name>
    <dbReference type="NCBI Taxonomy" id="582"/>
    <lineage>
        <taxon>Bacteria</taxon>
        <taxon>Pseudomonadati</taxon>
        <taxon>Pseudomonadota</taxon>
        <taxon>Gammaproteobacteria</taxon>
        <taxon>Enterobacterales</taxon>
        <taxon>Morganellaceae</taxon>
        <taxon>Morganella</taxon>
    </lineage>
</organism>
<reference evidence="2" key="1">
    <citation type="submission" date="2024-02" db="EMBL/GenBank/DDBJ databases">
        <authorList>
            <consortium name="Clinical and Environmental Microbiology Branch: Whole genome sequencing antimicrobial resistance pathogens in the healthcare setting"/>
        </authorList>
    </citation>
    <scope>NUCLEOTIDE SEQUENCE</scope>
    <source>
        <strain evidence="2">2023KU-00017</strain>
    </source>
</reference>
<dbReference type="PROSITE" id="PS51707">
    <property type="entry name" value="CYTH"/>
    <property type="match status" value="1"/>
</dbReference>
<dbReference type="GO" id="GO:0050355">
    <property type="term" value="F:inorganic triphosphate phosphatase activity"/>
    <property type="evidence" value="ECO:0007669"/>
    <property type="project" value="InterPro"/>
</dbReference>
<sequence length="324" mass="35715">MSMSDYETELKFAVKPEAITAVITALTTFPHQHFRAVRLTNSYFETADDTLRQWDMGLRIRGCDTEYEMTLKTAGNDIGGLHQRPEYNIPLSRPELDLAALPADVWPPETDIAALQSSLHARFTTDFAREKWLLTVNHSVVEAVLDQGSVVAGEAESPICEFEMELKEGTAADLLTAAKALADLPGLRLAGRSKAARGYWLAQGAPVPELPELFTEWDPQTPLTDVVVRLIKQWQSLEEAWLLDADGALPALQQTFSLLLTLADNYPGAVPDFVRDCPLPEVAAALAEADAKSADVCFSPVWLQCKLAFTQWVFALWMAAPAMP</sequence>
<dbReference type="InterPro" id="IPR023577">
    <property type="entry name" value="CYTH_domain"/>
</dbReference>
<dbReference type="GO" id="GO:0046872">
    <property type="term" value="F:metal ion binding"/>
    <property type="evidence" value="ECO:0007669"/>
    <property type="project" value="TreeGrafter"/>
</dbReference>
<gene>
    <name evidence="2" type="ORF">PN925_001836</name>
</gene>
<dbReference type="AlphaFoldDB" id="A0AAI9MT21"/>
<dbReference type="SUPFAM" id="SSF55154">
    <property type="entry name" value="CYTH-like phosphatases"/>
    <property type="match status" value="1"/>
</dbReference>
<accession>A0AAI9MT21</accession>
<dbReference type="SMART" id="SM01118">
    <property type="entry name" value="CYTH"/>
    <property type="match status" value="1"/>
</dbReference>
<dbReference type="CDD" id="cd07756">
    <property type="entry name" value="CYTH-like_Pase_CHAD"/>
    <property type="match status" value="1"/>
</dbReference>
<dbReference type="Gene3D" id="2.40.320.10">
    <property type="entry name" value="Hypothetical Protein Pfu-838710-001"/>
    <property type="match status" value="1"/>
</dbReference>
<dbReference type="EMBL" id="ABKJEP030000019">
    <property type="protein sequence ID" value="EMO9456460.1"/>
    <property type="molecule type" value="Genomic_DNA"/>
</dbReference>
<feature type="domain" description="CYTH" evidence="1">
    <location>
        <begin position="5"/>
        <end position="205"/>
    </location>
</feature>
<dbReference type="InterPro" id="IPR039013">
    <property type="entry name" value="YgiF"/>
</dbReference>
<dbReference type="PANTHER" id="PTHR39569:SF1">
    <property type="entry name" value="INORGANIC TRIPHOSPHATASE"/>
    <property type="match status" value="1"/>
</dbReference>
<evidence type="ECO:0000313" key="2">
    <source>
        <dbReference type="EMBL" id="EMO9456460.1"/>
    </source>
</evidence>
<evidence type="ECO:0000259" key="1">
    <source>
        <dbReference type="PROSITE" id="PS51707"/>
    </source>
</evidence>
<protein>
    <submittedName>
        <fullName evidence="2">Inorganic triphosphatase</fullName>
    </submittedName>
</protein>